<reference evidence="17 18" key="1">
    <citation type="submission" date="2020-12" db="EMBL/GenBank/DDBJ databases">
        <title>HMF7856_wgs.fasta genome submission.</title>
        <authorList>
            <person name="Kang H."/>
            <person name="Kim H."/>
            <person name="Joh K."/>
        </authorList>
    </citation>
    <scope>NUCLEOTIDE SEQUENCE [LARGE SCALE GENOMIC DNA]</scope>
    <source>
        <strain evidence="17 18">HMF7856</strain>
    </source>
</reference>
<name>A0A7T7FBW4_9SPHI</name>
<evidence type="ECO:0000256" key="4">
    <source>
        <dbReference type="ARBA" id="ARBA00022448"/>
    </source>
</evidence>
<evidence type="ECO:0000256" key="6">
    <source>
        <dbReference type="ARBA" id="ARBA00022475"/>
    </source>
</evidence>
<evidence type="ECO:0000256" key="15">
    <source>
        <dbReference type="SAM" id="Phobius"/>
    </source>
</evidence>
<protein>
    <recommendedName>
        <fullName evidence="3">Mercuric transport protein MerT</fullName>
    </recommendedName>
    <alternativeName>
        <fullName evidence="13">Mercury ion transport protein</fullName>
    </alternativeName>
</protein>
<dbReference type="EMBL" id="CP066775">
    <property type="protein sequence ID" value="QQL50526.1"/>
    <property type="molecule type" value="Genomic_DNA"/>
</dbReference>
<keyword evidence="12 15" id="KW-0472">Membrane</keyword>
<dbReference type="FunFam" id="3.30.70.100:FF:000001">
    <property type="entry name" value="ATPase copper transporting beta"/>
    <property type="match status" value="1"/>
</dbReference>
<evidence type="ECO:0000256" key="2">
    <source>
        <dbReference type="ARBA" id="ARBA00008224"/>
    </source>
</evidence>
<dbReference type="SUPFAM" id="SSF55008">
    <property type="entry name" value="HMA, heavy metal-associated domain"/>
    <property type="match status" value="1"/>
</dbReference>
<dbReference type="InterPro" id="IPR003457">
    <property type="entry name" value="Transprt_MerT"/>
</dbReference>
<evidence type="ECO:0000256" key="3">
    <source>
        <dbReference type="ARBA" id="ARBA00017053"/>
    </source>
</evidence>
<keyword evidence="6" id="KW-1003">Cell membrane</keyword>
<evidence type="ECO:0000256" key="9">
    <source>
        <dbReference type="ARBA" id="ARBA00022723"/>
    </source>
</evidence>
<feature type="domain" description="HMA" evidence="16">
    <location>
        <begin position="129"/>
        <end position="195"/>
    </location>
</feature>
<evidence type="ECO:0000256" key="7">
    <source>
        <dbReference type="ARBA" id="ARBA00022519"/>
    </source>
</evidence>
<evidence type="ECO:0000259" key="16">
    <source>
        <dbReference type="PROSITE" id="PS50846"/>
    </source>
</evidence>
<evidence type="ECO:0000313" key="17">
    <source>
        <dbReference type="EMBL" id="QQL50526.1"/>
    </source>
</evidence>
<evidence type="ECO:0000256" key="13">
    <source>
        <dbReference type="ARBA" id="ARBA00030934"/>
    </source>
</evidence>
<organism evidence="17 18">
    <name type="scientific">Mucilaginibacter ginkgonis</name>
    <dbReference type="NCBI Taxonomy" id="2682091"/>
    <lineage>
        <taxon>Bacteria</taxon>
        <taxon>Pseudomonadati</taxon>
        <taxon>Bacteroidota</taxon>
        <taxon>Sphingobacteriia</taxon>
        <taxon>Sphingobacteriales</taxon>
        <taxon>Sphingobacteriaceae</taxon>
        <taxon>Mucilaginibacter</taxon>
    </lineage>
</organism>
<dbReference type="KEGG" id="mgik:GO620_003465"/>
<keyword evidence="5" id="KW-0475">Mercuric resistance</keyword>
<keyword evidence="4" id="KW-0813">Transport</keyword>
<evidence type="ECO:0000256" key="10">
    <source>
        <dbReference type="ARBA" id="ARBA00022914"/>
    </source>
</evidence>
<gene>
    <name evidence="17" type="primary">merTP</name>
    <name evidence="17" type="ORF">GO620_003465</name>
</gene>
<dbReference type="PROSITE" id="PS50846">
    <property type="entry name" value="HMA_2"/>
    <property type="match status" value="1"/>
</dbReference>
<dbReference type="Gene3D" id="3.30.70.100">
    <property type="match status" value="1"/>
</dbReference>
<keyword evidence="11 15" id="KW-1133">Transmembrane helix</keyword>
<evidence type="ECO:0000256" key="8">
    <source>
        <dbReference type="ARBA" id="ARBA00022692"/>
    </source>
</evidence>
<dbReference type="GO" id="GO:0005886">
    <property type="term" value="C:plasma membrane"/>
    <property type="evidence" value="ECO:0007669"/>
    <property type="project" value="UniProtKB-SubCell"/>
</dbReference>
<dbReference type="InterPro" id="IPR036163">
    <property type="entry name" value="HMA_dom_sf"/>
</dbReference>
<dbReference type="InterPro" id="IPR006121">
    <property type="entry name" value="HMA_dom"/>
</dbReference>
<proteinExistence type="inferred from homology"/>
<dbReference type="GO" id="GO:0015097">
    <property type="term" value="F:mercury ion transmembrane transporter activity"/>
    <property type="evidence" value="ECO:0007669"/>
    <property type="project" value="InterPro"/>
</dbReference>
<evidence type="ECO:0000256" key="12">
    <source>
        <dbReference type="ARBA" id="ARBA00023136"/>
    </source>
</evidence>
<feature type="transmembrane region" description="Helical" evidence="15">
    <location>
        <begin position="47"/>
        <end position="64"/>
    </location>
</feature>
<dbReference type="Proteomes" id="UP000429232">
    <property type="component" value="Chromosome"/>
</dbReference>
<keyword evidence="8 15" id="KW-0812">Transmembrane</keyword>
<sequence length="200" mass="22214">MKKTDHKGWIGGLLAAIAGSLCCIAPLLSIFGGLSSAATYFNWIAPYRPYLIGITILVFAFAWYEQLVFTPIKEKDCCTPANRSFWQSKKFLLIVTLFAAVLTAFPYYFPMIYKVTPKTKFVDLQGNLKSIRIDIKGMGCADCTKHIDGSLMGLYGVTSSNTSFEKAQTIVRYDPAKTNADSIDHKIKAIGYQPTLIKNN</sequence>
<comment type="function">
    <text evidence="14">Involved in mercury resistance. Probably transfers a mercuric ion from the periplasmic Hg(2+)-binding protein MerP to the cytoplasmic mercuric reductase MerA.</text>
</comment>
<dbReference type="NCBIfam" id="NF033556">
    <property type="entry name" value="MerTP_fusion"/>
    <property type="match status" value="1"/>
</dbReference>
<feature type="transmembrane region" description="Helical" evidence="15">
    <location>
        <begin position="91"/>
        <end position="109"/>
    </location>
</feature>
<keyword evidence="7" id="KW-0997">Cell inner membrane</keyword>
<evidence type="ECO:0000313" key="18">
    <source>
        <dbReference type="Proteomes" id="UP000429232"/>
    </source>
</evidence>
<evidence type="ECO:0000256" key="1">
    <source>
        <dbReference type="ARBA" id="ARBA00004429"/>
    </source>
</evidence>
<evidence type="ECO:0000256" key="5">
    <source>
        <dbReference type="ARBA" id="ARBA00022466"/>
    </source>
</evidence>
<dbReference type="AlphaFoldDB" id="A0A7T7FBW4"/>
<keyword evidence="9" id="KW-0479">Metal-binding</keyword>
<dbReference type="CDD" id="cd00371">
    <property type="entry name" value="HMA"/>
    <property type="match status" value="1"/>
</dbReference>
<keyword evidence="10" id="KW-0476">Mercury</keyword>
<evidence type="ECO:0000256" key="14">
    <source>
        <dbReference type="ARBA" id="ARBA00045720"/>
    </source>
</evidence>
<dbReference type="GO" id="GO:0046872">
    <property type="term" value="F:metal ion binding"/>
    <property type="evidence" value="ECO:0007669"/>
    <property type="project" value="UniProtKB-KW"/>
</dbReference>
<dbReference type="Gene3D" id="1.10.287.910">
    <property type="entry name" value="bacterial mercury transporter, merf"/>
    <property type="match status" value="1"/>
</dbReference>
<dbReference type="Pfam" id="PF00403">
    <property type="entry name" value="HMA"/>
    <property type="match status" value="1"/>
</dbReference>
<comment type="subcellular location">
    <subcellularLocation>
        <location evidence="1">Cell inner membrane</location>
        <topology evidence="1">Multi-pass membrane protein</topology>
    </subcellularLocation>
</comment>
<evidence type="ECO:0000256" key="11">
    <source>
        <dbReference type="ARBA" id="ARBA00022989"/>
    </source>
</evidence>
<keyword evidence="18" id="KW-1185">Reference proteome</keyword>
<dbReference type="RefSeq" id="WP_157526365.1">
    <property type="nucleotide sequence ID" value="NZ_CP066775.1"/>
</dbReference>
<accession>A0A7T7FBW4</accession>
<comment type="similarity">
    <text evidence="2">Belongs to the MerT family.</text>
</comment>
<dbReference type="Pfam" id="PF02411">
    <property type="entry name" value="MerT"/>
    <property type="match status" value="1"/>
</dbReference>